<dbReference type="CDD" id="cd06071">
    <property type="entry name" value="Beach"/>
    <property type="match status" value="1"/>
</dbReference>
<proteinExistence type="predicted"/>
<dbReference type="PANTHER" id="PTHR13743">
    <property type="entry name" value="BEIGE/BEACH-RELATED"/>
    <property type="match status" value="1"/>
</dbReference>
<dbReference type="InterPro" id="IPR000409">
    <property type="entry name" value="BEACH_dom"/>
</dbReference>
<evidence type="ECO:0000313" key="2">
    <source>
        <dbReference type="EMBL" id="CAG2066119.1"/>
    </source>
</evidence>
<dbReference type="SMART" id="SM01026">
    <property type="entry name" value="Beach"/>
    <property type="match status" value="1"/>
</dbReference>
<dbReference type="Proteomes" id="UP001153148">
    <property type="component" value="Unassembled WGS sequence"/>
</dbReference>
<feature type="domain" description="BEACH" evidence="1">
    <location>
        <begin position="1"/>
        <end position="230"/>
    </location>
</feature>
<keyword evidence="3" id="KW-1185">Reference proteome</keyword>
<feature type="non-terminal residue" evidence="2">
    <location>
        <position position="1"/>
    </location>
</feature>
<comment type="caution">
    <text evidence="2">The sequence shown here is derived from an EMBL/GenBank/DDBJ whole genome shotgun (WGS) entry which is preliminary data.</text>
</comment>
<dbReference type="InterPro" id="IPR050865">
    <property type="entry name" value="BEACH_Domain"/>
</dbReference>
<name>A0ABN7PEA9_TIMPD</name>
<organism evidence="2 3">
    <name type="scientific">Timema podura</name>
    <name type="common">Walking stick</name>
    <dbReference type="NCBI Taxonomy" id="61482"/>
    <lineage>
        <taxon>Eukaryota</taxon>
        <taxon>Metazoa</taxon>
        <taxon>Ecdysozoa</taxon>
        <taxon>Arthropoda</taxon>
        <taxon>Hexapoda</taxon>
        <taxon>Insecta</taxon>
        <taxon>Pterygota</taxon>
        <taxon>Neoptera</taxon>
        <taxon>Polyneoptera</taxon>
        <taxon>Phasmatodea</taxon>
        <taxon>Timematodea</taxon>
        <taxon>Timematoidea</taxon>
        <taxon>Timematidae</taxon>
        <taxon>Timema</taxon>
    </lineage>
</organism>
<dbReference type="SUPFAM" id="SSF81837">
    <property type="entry name" value="BEACH domain"/>
    <property type="match status" value="1"/>
</dbReference>
<evidence type="ECO:0000259" key="1">
    <source>
        <dbReference type="PROSITE" id="PS50197"/>
    </source>
</evidence>
<accession>A0ABN7PEA9</accession>
<dbReference type="Gene3D" id="1.10.1540.10">
    <property type="entry name" value="BEACH domain"/>
    <property type="match status" value="1"/>
</dbReference>
<evidence type="ECO:0000313" key="3">
    <source>
        <dbReference type="Proteomes" id="UP001153148"/>
    </source>
</evidence>
<dbReference type="PROSITE" id="PS50197">
    <property type="entry name" value="BEACH"/>
    <property type="match status" value="1"/>
</dbReference>
<dbReference type="InterPro" id="IPR036372">
    <property type="entry name" value="BEACH_dom_sf"/>
</dbReference>
<reference evidence="2" key="1">
    <citation type="submission" date="2021-03" db="EMBL/GenBank/DDBJ databases">
        <authorList>
            <person name="Tran Van P."/>
        </authorList>
    </citation>
    <scope>NUCLEOTIDE SEQUENCE</scope>
</reference>
<protein>
    <recommendedName>
        <fullName evidence="1">BEACH domain-containing protein</fullName>
    </recommendedName>
</protein>
<dbReference type="Pfam" id="PF02138">
    <property type="entry name" value="Beach"/>
    <property type="match status" value="1"/>
</dbReference>
<dbReference type="PANTHER" id="PTHR13743:SF112">
    <property type="entry name" value="BEACH DOMAIN-CONTAINING PROTEIN"/>
    <property type="match status" value="1"/>
</dbReference>
<gene>
    <name evidence="2" type="ORF">TPAB3V08_LOCUS13062</name>
</gene>
<sequence>NLSYMSQLNTLAGRTYNDLSQYPVFPWVLADYTSQELDLNNPASFRDLSRPVGVVNPKNIPEVKAKFDSFEDPSGTIAKFHYGTHYSNSAGVLHYLVRVEPFTSLHVELQSGRFDVADRQFHSIPQTWKLLMDNPNDVKELIPEFFYFPEFLKNLNKLDLKELYTHLRGEKVVNHFGKPIPDQDLNLDPLNIASLIYYESSALDHAATKMGHFSHILMEDPLKNHKVNFP</sequence>
<dbReference type="EMBL" id="CAJPIN010050617">
    <property type="protein sequence ID" value="CAG2066119.1"/>
    <property type="molecule type" value="Genomic_DNA"/>
</dbReference>